<feature type="region of interest" description="Disordered" evidence="6">
    <location>
        <begin position="1"/>
        <end position="57"/>
    </location>
</feature>
<organism evidence="9 10">
    <name type="scientific">Alienimonas californiensis</name>
    <dbReference type="NCBI Taxonomy" id="2527989"/>
    <lineage>
        <taxon>Bacteria</taxon>
        <taxon>Pseudomonadati</taxon>
        <taxon>Planctomycetota</taxon>
        <taxon>Planctomycetia</taxon>
        <taxon>Planctomycetales</taxon>
        <taxon>Planctomycetaceae</taxon>
        <taxon>Alienimonas</taxon>
    </lineage>
</organism>
<dbReference type="InterPro" id="IPR008271">
    <property type="entry name" value="Ser/Thr_kinase_AS"/>
</dbReference>
<dbReference type="CDD" id="cd14014">
    <property type="entry name" value="STKc_PknB_like"/>
    <property type="match status" value="1"/>
</dbReference>
<evidence type="ECO:0000256" key="2">
    <source>
        <dbReference type="ARBA" id="ARBA00022741"/>
    </source>
</evidence>
<dbReference type="Gene3D" id="1.10.510.10">
    <property type="entry name" value="Transferase(Phosphotransferase) domain 1"/>
    <property type="match status" value="1"/>
</dbReference>
<keyword evidence="10" id="KW-1185">Reference proteome</keyword>
<dbReference type="PANTHER" id="PTHR43289:SF6">
    <property type="entry name" value="SERINE_THREONINE-PROTEIN KINASE NEKL-3"/>
    <property type="match status" value="1"/>
</dbReference>
<evidence type="ECO:0000259" key="8">
    <source>
        <dbReference type="PROSITE" id="PS50011"/>
    </source>
</evidence>
<dbReference type="InterPro" id="IPR011009">
    <property type="entry name" value="Kinase-like_dom_sf"/>
</dbReference>
<name>A0A517P5Y2_9PLAN</name>
<evidence type="ECO:0000256" key="7">
    <source>
        <dbReference type="SAM" id="Phobius"/>
    </source>
</evidence>
<dbReference type="PROSITE" id="PS50011">
    <property type="entry name" value="PROTEIN_KINASE_DOM"/>
    <property type="match status" value="1"/>
</dbReference>
<feature type="domain" description="Protein kinase" evidence="8">
    <location>
        <begin position="69"/>
        <end position="347"/>
    </location>
</feature>
<dbReference type="GO" id="GO:0004674">
    <property type="term" value="F:protein serine/threonine kinase activity"/>
    <property type="evidence" value="ECO:0007669"/>
    <property type="project" value="UniProtKB-EC"/>
</dbReference>
<dbReference type="EC" id="2.7.11.1" evidence="9"/>
<keyword evidence="2 5" id="KW-0547">Nucleotide-binding</keyword>
<feature type="transmembrane region" description="Helical" evidence="7">
    <location>
        <begin position="444"/>
        <end position="464"/>
    </location>
</feature>
<evidence type="ECO:0000313" key="9">
    <source>
        <dbReference type="EMBL" id="QDT14790.1"/>
    </source>
</evidence>
<feature type="compositionally biased region" description="Pro residues" evidence="6">
    <location>
        <begin position="1"/>
        <end position="16"/>
    </location>
</feature>
<dbReference type="PROSITE" id="PS00108">
    <property type="entry name" value="PROTEIN_KINASE_ST"/>
    <property type="match status" value="1"/>
</dbReference>
<evidence type="ECO:0000256" key="1">
    <source>
        <dbReference type="ARBA" id="ARBA00022679"/>
    </source>
</evidence>
<dbReference type="PANTHER" id="PTHR43289">
    <property type="entry name" value="MITOGEN-ACTIVATED PROTEIN KINASE KINASE KINASE 20-RELATED"/>
    <property type="match status" value="1"/>
</dbReference>
<proteinExistence type="predicted"/>
<feature type="transmembrane region" description="Helical" evidence="7">
    <location>
        <begin position="419"/>
        <end position="437"/>
    </location>
</feature>
<dbReference type="InterPro" id="IPR000719">
    <property type="entry name" value="Prot_kinase_dom"/>
</dbReference>
<dbReference type="AlphaFoldDB" id="A0A517P5Y2"/>
<dbReference type="Pfam" id="PF00069">
    <property type="entry name" value="Pkinase"/>
    <property type="match status" value="1"/>
</dbReference>
<keyword evidence="4 5" id="KW-0067">ATP-binding</keyword>
<feature type="compositionally biased region" description="Polar residues" evidence="6">
    <location>
        <begin position="28"/>
        <end position="37"/>
    </location>
</feature>
<evidence type="ECO:0000256" key="6">
    <source>
        <dbReference type="SAM" id="MobiDB-lite"/>
    </source>
</evidence>
<feature type="compositionally biased region" description="Low complexity" evidence="6">
    <location>
        <begin position="17"/>
        <end position="27"/>
    </location>
</feature>
<feature type="transmembrane region" description="Helical" evidence="7">
    <location>
        <begin position="484"/>
        <end position="504"/>
    </location>
</feature>
<sequence>MADVPPATPPPDPAGPPDALGLPAAVGSSRTAPTSADKTVGPAGITRSGGARSGAGAGTVPAGRFLGRFRIDGTLGYGGMGTVYRAFDPTLERHVALKVPRFDADDDPELLRQFLREARAAAAVRHPHLVEVYEAGTIDASGEGGRQCYLASALCDGPDLAKWLANRVEPVPPPLAAALLIPIAEAVHRCHLAGVIHRDLKPANVLLDAPDPRPAEAGELPFVPKVSDFGVARVLEESAAATRTSRAVGTPLYMAPEQAGERPEEIGPATDVWALGAMLYELLAGRPPFDGRTTLALLKQIDEEDPPPPRTVRPGLPSGLDAICMKCLRKRPGDRYAGAAALAADLIAWREGRAVTARRFCWRDRLLTWLRRPERLRDAGIVLIMWNAPFSAGMAVLALDTWLERVTALPKDDALLGEAIAGSAMSAAMTYVGARLLRGDRWAWWVGFVAALGVWLYACSGWIWGGGAGFSIYDRLPAAKYLVMLSVTAGMTLQLTAVAVAAGARAPGRRD</sequence>
<dbReference type="PROSITE" id="PS00107">
    <property type="entry name" value="PROTEIN_KINASE_ATP"/>
    <property type="match status" value="1"/>
</dbReference>
<dbReference type="EMBL" id="CP036265">
    <property type="protein sequence ID" value="QDT14790.1"/>
    <property type="molecule type" value="Genomic_DNA"/>
</dbReference>
<keyword evidence="1 9" id="KW-0808">Transferase</keyword>
<reference evidence="9 10" key="1">
    <citation type="submission" date="2019-02" db="EMBL/GenBank/DDBJ databases">
        <title>Deep-cultivation of Planctomycetes and their phenomic and genomic characterization uncovers novel biology.</title>
        <authorList>
            <person name="Wiegand S."/>
            <person name="Jogler M."/>
            <person name="Boedeker C."/>
            <person name="Pinto D."/>
            <person name="Vollmers J."/>
            <person name="Rivas-Marin E."/>
            <person name="Kohn T."/>
            <person name="Peeters S.H."/>
            <person name="Heuer A."/>
            <person name="Rast P."/>
            <person name="Oberbeckmann S."/>
            <person name="Bunk B."/>
            <person name="Jeske O."/>
            <person name="Meyerdierks A."/>
            <person name="Storesund J.E."/>
            <person name="Kallscheuer N."/>
            <person name="Luecker S."/>
            <person name="Lage O.M."/>
            <person name="Pohl T."/>
            <person name="Merkel B.J."/>
            <person name="Hornburger P."/>
            <person name="Mueller R.-W."/>
            <person name="Bruemmer F."/>
            <person name="Labrenz M."/>
            <person name="Spormann A.M."/>
            <person name="Op den Camp H."/>
            <person name="Overmann J."/>
            <person name="Amann R."/>
            <person name="Jetten M.S.M."/>
            <person name="Mascher T."/>
            <person name="Medema M.H."/>
            <person name="Devos D.P."/>
            <person name="Kaster A.-K."/>
            <person name="Ovreas L."/>
            <person name="Rohde M."/>
            <person name="Galperin M.Y."/>
            <person name="Jogler C."/>
        </authorList>
    </citation>
    <scope>NUCLEOTIDE SEQUENCE [LARGE SCALE GENOMIC DNA]</scope>
    <source>
        <strain evidence="9 10">CA12</strain>
    </source>
</reference>
<dbReference type="RefSeq" id="WP_165700546.1">
    <property type="nucleotide sequence ID" value="NZ_CP036265.1"/>
</dbReference>
<evidence type="ECO:0000256" key="3">
    <source>
        <dbReference type="ARBA" id="ARBA00022777"/>
    </source>
</evidence>
<protein>
    <submittedName>
        <fullName evidence="9">Serine/threonine-protein kinase PknB</fullName>
        <ecNumber evidence="9">2.7.11.1</ecNumber>
    </submittedName>
</protein>
<evidence type="ECO:0000313" key="10">
    <source>
        <dbReference type="Proteomes" id="UP000318741"/>
    </source>
</evidence>
<keyword evidence="7" id="KW-0472">Membrane</keyword>
<gene>
    <name evidence="9" type="primary">pknB_5</name>
    <name evidence="9" type="ORF">CA12_08690</name>
</gene>
<keyword evidence="7" id="KW-1133">Transmembrane helix</keyword>
<evidence type="ECO:0000256" key="4">
    <source>
        <dbReference type="ARBA" id="ARBA00022840"/>
    </source>
</evidence>
<keyword evidence="3 9" id="KW-0418">Kinase</keyword>
<dbReference type="SMART" id="SM00220">
    <property type="entry name" value="S_TKc"/>
    <property type="match status" value="1"/>
</dbReference>
<dbReference type="Gene3D" id="3.30.200.20">
    <property type="entry name" value="Phosphorylase Kinase, domain 1"/>
    <property type="match status" value="1"/>
</dbReference>
<dbReference type="GO" id="GO:0005524">
    <property type="term" value="F:ATP binding"/>
    <property type="evidence" value="ECO:0007669"/>
    <property type="project" value="UniProtKB-UniRule"/>
</dbReference>
<feature type="binding site" evidence="5">
    <location>
        <position position="98"/>
    </location>
    <ligand>
        <name>ATP</name>
        <dbReference type="ChEBI" id="CHEBI:30616"/>
    </ligand>
</feature>
<dbReference type="KEGG" id="acaf:CA12_08690"/>
<accession>A0A517P5Y2</accession>
<dbReference type="Proteomes" id="UP000318741">
    <property type="component" value="Chromosome"/>
</dbReference>
<evidence type="ECO:0000256" key="5">
    <source>
        <dbReference type="PROSITE-ProRule" id="PRU10141"/>
    </source>
</evidence>
<dbReference type="SUPFAM" id="SSF56112">
    <property type="entry name" value="Protein kinase-like (PK-like)"/>
    <property type="match status" value="1"/>
</dbReference>
<keyword evidence="7" id="KW-0812">Transmembrane</keyword>
<dbReference type="InterPro" id="IPR017441">
    <property type="entry name" value="Protein_kinase_ATP_BS"/>
</dbReference>